<protein>
    <submittedName>
        <fullName evidence="2">Uncharacterized protein</fullName>
    </submittedName>
</protein>
<feature type="compositionally biased region" description="Low complexity" evidence="1">
    <location>
        <begin position="975"/>
        <end position="989"/>
    </location>
</feature>
<name>A0AAV9IUS4_CYACA</name>
<sequence>MEVTVRDGEDAVDVDGCYFVQSGRVCVKPAREGAGALPRAPEWPGARTRLVMVPRYGLVVLADDRELHVVPVEALRRVADEHRSAEALRSQPYPEVDTSSSGARSVRVALQHPEERIGSVAVNSDARCVAVSTTRSRVLFYSLASLQWVYTLPREYAWLVQWSPTAPEVAVVMARETRCAYLLGHALRGDAPKLAMRLSDEPVTAAAFSDDGGYCAVASGRQHSAQLTIWQVADDAAGRPETRQRVRVALPADWHGRYVCALRFVRDDTLVIAYTARAEAASDEESEDVLQFATLQLVGFEQSANAAVTRAVFTTLGEVCATFAAPDDWTRLLPFVAAVPGGALALCAAATSDEVELVGIADGDQQGAWRPLRPPDHGRAQLPELEEDEPTRIVGMEMLYVSALENGAGAPPDQRRSVPYALVLTSNGLLHFFELHTGWRAADGEWPAPSSPSDLPELDDGRFRVTLEEPSAATVQPPPPVNMSVFEAPPSLERSTVRPDTSSSAQRPGVAHTFGDRPLEHIPYSDAAPAPATITTASPPFHTFGDRPVDQIPHSDAAPAPATTTTASPPSSTAIEALVRAASTSVERPTPASAASLQQRLLDEFHAIYNDVASLQHQLEVLYEDATVAWRETRCEQRLDADAVNRSVSEALQALKRVETHHAAVRDACQRCADALAIMKMRQLALEQDVVALSARRDGRAAVRHRRFDDEGEESLSPTAEHFIRQVRTIGRMEAEVQQALERIQLTLQERTQTHATSAALAGGFESRWQAWLRGGEQLRSIYQILFRCSFAAYRLTHQWEQLERRQQQMRRVLAERHTPAARLSLRRLRLTSSSGDTAQMTNSDSLASTSVVAGSASSADASRRAIITSRLRHSLRKLAMADGRAAIRPARHRAGVSEATAGERRKAETQEEDMLSTAAMPAARAVPTEAPRAQQKTPSGKLVVGVPSEPRALPQETRRDIASKTLETRTEFGEAAASTASKAEAPPANDSMAAKGEGTAKQTPAMERRAASAATATTAVVTVRSEASARSDGERPQPAPVAKSVHFADPLTRATPAAAHRAPMPGEPEPPPWRASAMPPTKPVATAAKPKTTTAPMPGEPEPPPWRASAVLSSVRQTEPTQTATADRPLFSLTPAASEKREEATTYTTSTPKRAEPTPSQEGGEAPPPSAAQPPAIPRAPMPDESDSPPPPPRVVMSEALGDRARAAMMPHEATRGETTKSAEACGQTHGVTDTEHAADRESQVGPMDSRFAPDHTSAPSFGQPTPFGAMAAPAFGAPSAIGNACFGSSTPFGSGNATAFGAPSPIGFGTSASSPSSSFGQQPCAFGGFAAAGGFGQVRPSGDSGFAAALSQQASSGGAAVGGFGALASGPPARPTPFGVPAAPSSSAFPPPPSTTNKFSSPAFTQRRA</sequence>
<dbReference type="InterPro" id="IPR015943">
    <property type="entry name" value="WD40/YVTN_repeat-like_dom_sf"/>
</dbReference>
<dbReference type="Proteomes" id="UP001301350">
    <property type="component" value="Unassembled WGS sequence"/>
</dbReference>
<accession>A0AAV9IUS4</accession>
<feature type="compositionally biased region" description="Low complexity" evidence="1">
    <location>
        <begin position="1053"/>
        <end position="1065"/>
    </location>
</feature>
<feature type="compositionally biased region" description="Polar residues" evidence="1">
    <location>
        <begin position="1397"/>
        <end position="1411"/>
    </location>
</feature>
<dbReference type="EMBL" id="JANCYW010000007">
    <property type="protein sequence ID" value="KAK4536019.1"/>
    <property type="molecule type" value="Genomic_DNA"/>
</dbReference>
<feature type="compositionally biased region" description="Low complexity" evidence="1">
    <location>
        <begin position="1012"/>
        <end position="1027"/>
    </location>
</feature>
<feature type="region of interest" description="Disordered" evidence="1">
    <location>
        <begin position="471"/>
        <end position="572"/>
    </location>
</feature>
<organism evidence="2 3">
    <name type="scientific">Cyanidium caldarium</name>
    <name type="common">Red alga</name>
    <dbReference type="NCBI Taxonomy" id="2771"/>
    <lineage>
        <taxon>Eukaryota</taxon>
        <taxon>Rhodophyta</taxon>
        <taxon>Bangiophyceae</taxon>
        <taxon>Cyanidiales</taxon>
        <taxon>Cyanidiaceae</taxon>
        <taxon>Cyanidium</taxon>
    </lineage>
</organism>
<feature type="compositionally biased region" description="Basic and acidic residues" evidence="1">
    <location>
        <begin position="957"/>
        <end position="973"/>
    </location>
</feature>
<feature type="region of interest" description="Disordered" evidence="1">
    <location>
        <begin position="1215"/>
        <end position="1251"/>
    </location>
</feature>
<feature type="region of interest" description="Disordered" evidence="1">
    <location>
        <begin position="891"/>
        <end position="914"/>
    </location>
</feature>
<feature type="compositionally biased region" description="Pro residues" evidence="1">
    <location>
        <begin position="1167"/>
        <end position="1182"/>
    </location>
</feature>
<dbReference type="Gene3D" id="2.130.10.10">
    <property type="entry name" value="YVTN repeat-like/Quinoprotein amine dehydrogenase"/>
    <property type="match status" value="1"/>
</dbReference>
<comment type="caution">
    <text evidence="2">The sequence shown here is derived from an EMBL/GenBank/DDBJ whole genome shotgun (WGS) entry which is preliminary data.</text>
</comment>
<keyword evidence="3" id="KW-1185">Reference proteome</keyword>
<feature type="compositionally biased region" description="Basic and acidic residues" evidence="1">
    <location>
        <begin position="1234"/>
        <end position="1244"/>
    </location>
</feature>
<reference evidence="2 3" key="1">
    <citation type="submission" date="2022-07" db="EMBL/GenBank/DDBJ databases">
        <title>Genome-wide signatures of adaptation to extreme environments.</title>
        <authorList>
            <person name="Cho C.H."/>
            <person name="Yoon H.S."/>
        </authorList>
    </citation>
    <scope>NUCLEOTIDE SEQUENCE [LARGE SCALE GENOMIC DNA]</scope>
    <source>
        <strain evidence="2 3">DBV 063 E5</strain>
    </source>
</reference>
<feature type="region of interest" description="Disordered" evidence="1">
    <location>
        <begin position="929"/>
        <end position="1198"/>
    </location>
</feature>
<proteinExistence type="predicted"/>
<gene>
    <name evidence="2" type="ORF">CDCA_CDCA07G2044</name>
</gene>
<feature type="compositionally biased region" description="Polar residues" evidence="1">
    <location>
        <begin position="1112"/>
        <end position="1126"/>
    </location>
</feature>
<evidence type="ECO:0000313" key="3">
    <source>
        <dbReference type="Proteomes" id="UP001301350"/>
    </source>
</evidence>
<evidence type="ECO:0000256" key="1">
    <source>
        <dbReference type="SAM" id="MobiDB-lite"/>
    </source>
</evidence>
<evidence type="ECO:0000313" key="2">
    <source>
        <dbReference type="EMBL" id="KAK4536019.1"/>
    </source>
</evidence>
<feature type="compositionally biased region" description="Low complexity" evidence="1">
    <location>
        <begin position="1078"/>
        <end position="1098"/>
    </location>
</feature>
<dbReference type="SUPFAM" id="SSF69322">
    <property type="entry name" value="Tricorn protease domain 2"/>
    <property type="match status" value="1"/>
</dbReference>
<feature type="compositionally biased region" description="Low complexity" evidence="1">
    <location>
        <begin position="557"/>
        <end position="572"/>
    </location>
</feature>
<feature type="region of interest" description="Disordered" evidence="1">
    <location>
        <begin position="1363"/>
        <end position="1411"/>
    </location>
</feature>
<feature type="compositionally biased region" description="Low complexity" evidence="1">
    <location>
        <begin position="527"/>
        <end position="540"/>
    </location>
</feature>